<feature type="domain" description="THAP-type" evidence="5">
    <location>
        <begin position="4"/>
        <end position="89"/>
    </location>
</feature>
<name>A0AAV0WE98_9HEMI</name>
<dbReference type="GO" id="GO:0003677">
    <property type="term" value="F:DNA binding"/>
    <property type="evidence" value="ECO:0007669"/>
    <property type="project" value="UniProtKB-KW"/>
</dbReference>
<keyword evidence="7" id="KW-1185">Reference proteome</keyword>
<dbReference type="InterPro" id="IPR038441">
    <property type="entry name" value="THAP_Znf_sf"/>
</dbReference>
<dbReference type="GO" id="GO:0008270">
    <property type="term" value="F:zinc ion binding"/>
    <property type="evidence" value="ECO:0007669"/>
    <property type="project" value="UniProtKB-KW"/>
</dbReference>
<dbReference type="PANTHER" id="PTHR47577:SF2">
    <property type="entry name" value="THAP DOMAIN CONTAINING 9"/>
    <property type="match status" value="1"/>
</dbReference>
<gene>
    <name evidence="6" type="ORF">MEUPH1_LOCUS10053</name>
</gene>
<reference evidence="6 7" key="1">
    <citation type="submission" date="2023-01" db="EMBL/GenBank/DDBJ databases">
        <authorList>
            <person name="Whitehead M."/>
        </authorList>
    </citation>
    <scope>NUCLEOTIDE SEQUENCE [LARGE SCALE GENOMIC DNA]</scope>
</reference>
<dbReference type="PANTHER" id="PTHR47577">
    <property type="entry name" value="THAP DOMAIN-CONTAINING PROTEIN 6"/>
    <property type="match status" value="1"/>
</dbReference>
<dbReference type="Gene3D" id="6.20.210.20">
    <property type="entry name" value="THAP domain"/>
    <property type="match status" value="1"/>
</dbReference>
<dbReference type="Pfam" id="PF21788">
    <property type="entry name" value="TNP-like_GBD"/>
    <property type="match status" value="1"/>
</dbReference>
<keyword evidence="4" id="KW-0238">DNA-binding</keyword>
<dbReference type="EMBL" id="CARXXK010000002">
    <property type="protein sequence ID" value="CAI6353998.1"/>
    <property type="molecule type" value="Genomic_DNA"/>
</dbReference>
<dbReference type="SUPFAM" id="SSF57716">
    <property type="entry name" value="Glucocorticoid receptor-like (DNA-binding domain)"/>
    <property type="match status" value="1"/>
</dbReference>
<dbReference type="Pfam" id="PF05485">
    <property type="entry name" value="THAP"/>
    <property type="match status" value="1"/>
</dbReference>
<dbReference type="InterPro" id="IPR048367">
    <property type="entry name" value="TNP-like_RNaseH_C"/>
</dbReference>
<keyword evidence="1" id="KW-0479">Metal-binding</keyword>
<evidence type="ECO:0000256" key="1">
    <source>
        <dbReference type="ARBA" id="ARBA00022723"/>
    </source>
</evidence>
<dbReference type="InterPro" id="IPR048366">
    <property type="entry name" value="TNP-like_GBD"/>
</dbReference>
<evidence type="ECO:0000256" key="2">
    <source>
        <dbReference type="ARBA" id="ARBA00022771"/>
    </source>
</evidence>
<sequence length="1037" mass="118385">MVSNKCCVPGCSKSAASKFGVPKNMMNVWENIIGCPLNRNSRVCANHFKPSDITSTWESGNGSSQISICLRKPRLKSGVIPINNLSDEVNETMTMLNEHNYSKVNLNDEFEPPLAKRACIELSDSVIESISEVVIQDNILINDESSISLPMNWFCDVTTNNGSVIAKTYFILSPFQIYNKRVVEKRLVILKDSEPTFYINEKQIKLSQVGINNYDETLNIEYMLNILVKVNVCRGVKTDKNVKTSFGSQFIEFNGHWKHANCLNIIDDGASQLCVWCNRLKYTINKKFKILSAGKSLRVPLTPSKKSKFKKILKSKKIASQKFSRAHKTIKNLKLQLNNIKTKISQVSSTTLNEIIQKSNLSDCQSNLVNEIFNAAKVKCKNQRRYSDNWILLCLILQIRSPSGYRFLRNQNILPLPCVKTVRKYLLAINNECGFDLNFFKLLKKKMLSKSDYQKKGILLLDEVYLRSSISVNSRTLSYSGLEDFGGELPSRDTEKADHGLVFMWSSLADSFTQPIAVFASKGPVKGMDLTKLVVKAIMLLENAGAQVLGLTTDGASTNRTMWNNLGISGKIGNTNNSFCNPFDETRKVFVFSDAPHLIKTIRNRLYEKKCLKLDPSKPLVKWEHFSEVYRLDENKLGKVCPKITRNHIYLTNLSKMKVKFATQLFSNSMAVGIQFYRNRNEKNLIHSEETEQFTLFINNLFDAFNRKFPAEGIRKNSYDFEILENAMKWLDSWESKVIDGLISSNEFLTQQTADGLRVTIKSSIELSKYLLDSCNFSFVLTAKMNQDKLEKFFGIIRQVSGPNDHPSTPTFLQLYRMLTVSSLIKPPKSGNCTVDEVQKPVLDICDFKNLISNESLREEKIKNMKSKLDLIIEDKNWDCEDIFLEHDYTKSSVFECVVYYLGGYLARRLCKKSKCEVCIKNLKNDGNLGMESELVNLKSKGFLTHPSGNLYKILKVLETCFCKHASAGDVFENTYNEFFLHVTSLTFSCSIHKYEMITDIFTIYITMRMRQFTYIENQKLNKINRAKKKLSKLVSS</sequence>
<protein>
    <recommendedName>
        <fullName evidence="5">THAP-type domain-containing protein</fullName>
    </recommendedName>
</protein>
<accession>A0AAV0WE98</accession>
<evidence type="ECO:0000313" key="6">
    <source>
        <dbReference type="EMBL" id="CAI6353998.1"/>
    </source>
</evidence>
<dbReference type="Proteomes" id="UP001160148">
    <property type="component" value="Unassembled WGS sequence"/>
</dbReference>
<comment type="caution">
    <text evidence="6">The sequence shown here is derived from an EMBL/GenBank/DDBJ whole genome shotgun (WGS) entry which is preliminary data.</text>
</comment>
<dbReference type="SMART" id="SM00980">
    <property type="entry name" value="THAP"/>
    <property type="match status" value="1"/>
</dbReference>
<evidence type="ECO:0000313" key="7">
    <source>
        <dbReference type="Proteomes" id="UP001160148"/>
    </source>
</evidence>
<dbReference type="InterPro" id="IPR006612">
    <property type="entry name" value="THAP_Znf"/>
</dbReference>
<keyword evidence="2" id="KW-0863">Zinc-finger</keyword>
<dbReference type="InterPro" id="IPR048365">
    <property type="entry name" value="TNP-like_RNaseH_N"/>
</dbReference>
<dbReference type="Pfam" id="PF21787">
    <property type="entry name" value="TNP-like_RNaseH_N"/>
    <property type="match status" value="1"/>
</dbReference>
<dbReference type="AlphaFoldDB" id="A0AAV0WE98"/>
<evidence type="ECO:0000259" key="5">
    <source>
        <dbReference type="SMART" id="SM00980"/>
    </source>
</evidence>
<proteinExistence type="predicted"/>
<evidence type="ECO:0000256" key="4">
    <source>
        <dbReference type="ARBA" id="ARBA00023125"/>
    </source>
</evidence>
<keyword evidence="3" id="KW-0862">Zinc</keyword>
<organism evidence="6 7">
    <name type="scientific">Macrosiphum euphorbiae</name>
    <name type="common">potato aphid</name>
    <dbReference type="NCBI Taxonomy" id="13131"/>
    <lineage>
        <taxon>Eukaryota</taxon>
        <taxon>Metazoa</taxon>
        <taxon>Ecdysozoa</taxon>
        <taxon>Arthropoda</taxon>
        <taxon>Hexapoda</taxon>
        <taxon>Insecta</taxon>
        <taxon>Pterygota</taxon>
        <taxon>Neoptera</taxon>
        <taxon>Paraneoptera</taxon>
        <taxon>Hemiptera</taxon>
        <taxon>Sternorrhyncha</taxon>
        <taxon>Aphidomorpha</taxon>
        <taxon>Aphidoidea</taxon>
        <taxon>Aphididae</taxon>
        <taxon>Macrosiphini</taxon>
        <taxon>Macrosiphum</taxon>
    </lineage>
</organism>
<dbReference type="Pfam" id="PF21789">
    <property type="entry name" value="TNP-like_RNaseH_C"/>
    <property type="match status" value="1"/>
</dbReference>
<evidence type="ECO:0000256" key="3">
    <source>
        <dbReference type="ARBA" id="ARBA00022833"/>
    </source>
</evidence>